<protein>
    <submittedName>
        <fullName evidence="2">Uncharacterized protein</fullName>
    </submittedName>
</protein>
<keyword evidence="1" id="KW-0812">Transmembrane</keyword>
<keyword evidence="1" id="KW-1133">Transmembrane helix</keyword>
<dbReference type="AlphaFoldDB" id="A0A2P2JPP7"/>
<reference evidence="2" key="1">
    <citation type="submission" date="2018-02" db="EMBL/GenBank/DDBJ databases">
        <title>Rhizophora mucronata_Transcriptome.</title>
        <authorList>
            <person name="Meera S.P."/>
            <person name="Sreeshan A."/>
            <person name="Augustine A."/>
        </authorList>
    </citation>
    <scope>NUCLEOTIDE SEQUENCE</scope>
    <source>
        <tissue evidence="2">Leaf</tissue>
    </source>
</reference>
<name>A0A2P2JPP7_RHIMU</name>
<evidence type="ECO:0000256" key="1">
    <source>
        <dbReference type="SAM" id="Phobius"/>
    </source>
</evidence>
<proteinExistence type="predicted"/>
<organism evidence="2">
    <name type="scientific">Rhizophora mucronata</name>
    <name type="common">Asiatic mangrove</name>
    <dbReference type="NCBI Taxonomy" id="61149"/>
    <lineage>
        <taxon>Eukaryota</taxon>
        <taxon>Viridiplantae</taxon>
        <taxon>Streptophyta</taxon>
        <taxon>Embryophyta</taxon>
        <taxon>Tracheophyta</taxon>
        <taxon>Spermatophyta</taxon>
        <taxon>Magnoliopsida</taxon>
        <taxon>eudicotyledons</taxon>
        <taxon>Gunneridae</taxon>
        <taxon>Pentapetalae</taxon>
        <taxon>rosids</taxon>
        <taxon>fabids</taxon>
        <taxon>Malpighiales</taxon>
        <taxon>Rhizophoraceae</taxon>
        <taxon>Rhizophora</taxon>
    </lineage>
</organism>
<feature type="transmembrane region" description="Helical" evidence="1">
    <location>
        <begin position="21"/>
        <end position="42"/>
    </location>
</feature>
<evidence type="ECO:0000313" key="2">
    <source>
        <dbReference type="EMBL" id="MBW95452.1"/>
    </source>
</evidence>
<keyword evidence="1" id="KW-0472">Membrane</keyword>
<feature type="transmembrane region" description="Helical" evidence="1">
    <location>
        <begin position="62"/>
        <end position="79"/>
    </location>
</feature>
<sequence>MTMRQKRTVITIADRLLFHDDAFEALIFFRALICSILARFLVASSAISFTNFWSAASSEGPLGGLGGLGGFLEFFFFRFSSPCILFQKVSCN</sequence>
<accession>A0A2P2JPP7</accession>
<dbReference type="EMBL" id="GGEC01014969">
    <property type="protein sequence ID" value="MBW95452.1"/>
    <property type="molecule type" value="Transcribed_RNA"/>
</dbReference>